<keyword evidence="8" id="KW-0175">Coiled coil</keyword>
<dbReference type="KEGG" id="mana:MAMMFC1_01056"/>
<keyword evidence="12" id="KW-0282">Flagellum</keyword>
<dbReference type="InterPro" id="IPR002371">
    <property type="entry name" value="FlgK"/>
</dbReference>
<feature type="coiled-coil region" evidence="8">
    <location>
        <begin position="172"/>
        <end position="199"/>
    </location>
</feature>
<dbReference type="InterPro" id="IPR001444">
    <property type="entry name" value="Flag_bb_rod_N"/>
</dbReference>
<dbReference type="GO" id="GO:0044780">
    <property type="term" value="P:bacterial-type flagellum assembly"/>
    <property type="evidence" value="ECO:0007669"/>
    <property type="project" value="InterPro"/>
</dbReference>
<evidence type="ECO:0000256" key="8">
    <source>
        <dbReference type="SAM" id="Coils"/>
    </source>
</evidence>
<dbReference type="Pfam" id="PF22638">
    <property type="entry name" value="FlgK_D1"/>
    <property type="match status" value="1"/>
</dbReference>
<dbReference type="GO" id="GO:0005576">
    <property type="term" value="C:extracellular region"/>
    <property type="evidence" value="ECO:0007669"/>
    <property type="project" value="UniProtKB-SubCell"/>
</dbReference>
<dbReference type="AlphaFoldDB" id="A0A348AH57"/>
<gene>
    <name evidence="12" type="primary">flgK_2</name>
    <name evidence="7" type="synonym">flgK</name>
    <name evidence="12" type="ORF">MAMMFC1_01056</name>
</gene>
<evidence type="ECO:0000313" key="13">
    <source>
        <dbReference type="Proteomes" id="UP000276437"/>
    </source>
</evidence>
<feature type="domain" description="Flagellar hook-associated protein FlgK helical" evidence="11">
    <location>
        <begin position="112"/>
        <end position="351"/>
    </location>
</feature>
<evidence type="ECO:0000259" key="11">
    <source>
        <dbReference type="Pfam" id="PF22638"/>
    </source>
</evidence>
<reference evidence="12 13" key="1">
    <citation type="journal article" date="2018" name="Int. J. Syst. Evol. Microbiol.">
        <title>Methylomusa anaerophila gen. nov., sp. nov., an anaerobic methanol-utilizing bacterium isolated from a microbial fuel cell.</title>
        <authorList>
            <person name="Amano N."/>
            <person name="Yamamuro A."/>
            <person name="Miyahara M."/>
            <person name="Kouzuma A."/>
            <person name="Abe T."/>
            <person name="Watanabe K."/>
        </authorList>
    </citation>
    <scope>NUCLEOTIDE SEQUENCE [LARGE SCALE GENOMIC DNA]</scope>
    <source>
        <strain evidence="12 13">MMFC1</strain>
    </source>
</reference>
<comment type="subcellular location">
    <subcellularLocation>
        <location evidence="1 7">Bacterial flagellum</location>
    </subcellularLocation>
    <subcellularLocation>
        <location evidence="2 7">Secreted</location>
    </subcellularLocation>
</comment>
<evidence type="ECO:0000256" key="4">
    <source>
        <dbReference type="ARBA" id="ARBA00016244"/>
    </source>
</evidence>
<proteinExistence type="inferred from homology"/>
<accession>A0A348AH57</accession>
<evidence type="ECO:0000256" key="5">
    <source>
        <dbReference type="ARBA" id="ARBA00022525"/>
    </source>
</evidence>
<keyword evidence="6 7" id="KW-0975">Bacterial flagellum</keyword>
<dbReference type="InterPro" id="IPR010930">
    <property type="entry name" value="Flg_bb/hook_C_dom"/>
</dbReference>
<dbReference type="PRINTS" id="PR01005">
    <property type="entry name" value="FLGHOOKAP1"/>
</dbReference>
<dbReference type="Proteomes" id="UP000276437">
    <property type="component" value="Chromosome"/>
</dbReference>
<feature type="domain" description="Flagellar basal-body/hook protein C-terminal" evidence="10">
    <location>
        <begin position="452"/>
        <end position="489"/>
    </location>
</feature>
<dbReference type="InterPro" id="IPR053927">
    <property type="entry name" value="FlgK_helical"/>
</dbReference>
<keyword evidence="12" id="KW-0966">Cell projection</keyword>
<keyword evidence="5 7" id="KW-0964">Secreted</keyword>
<dbReference type="PANTHER" id="PTHR30033:SF1">
    <property type="entry name" value="FLAGELLAR HOOK-ASSOCIATED PROTEIN 1"/>
    <property type="match status" value="1"/>
</dbReference>
<evidence type="ECO:0000256" key="6">
    <source>
        <dbReference type="ARBA" id="ARBA00023143"/>
    </source>
</evidence>
<evidence type="ECO:0000313" key="12">
    <source>
        <dbReference type="EMBL" id="BBB90405.1"/>
    </source>
</evidence>
<name>A0A348AH57_9FIRM</name>
<organism evidence="12 13">
    <name type="scientific">Methylomusa anaerophila</name>
    <dbReference type="NCBI Taxonomy" id="1930071"/>
    <lineage>
        <taxon>Bacteria</taxon>
        <taxon>Bacillati</taxon>
        <taxon>Bacillota</taxon>
        <taxon>Negativicutes</taxon>
        <taxon>Selenomonadales</taxon>
        <taxon>Sporomusaceae</taxon>
        <taxon>Methylomusa</taxon>
    </lineage>
</organism>
<evidence type="ECO:0000256" key="3">
    <source>
        <dbReference type="ARBA" id="ARBA00009677"/>
    </source>
</evidence>
<keyword evidence="12" id="KW-0969">Cilium</keyword>
<dbReference type="SUPFAM" id="SSF64518">
    <property type="entry name" value="Phase 1 flagellin"/>
    <property type="match status" value="1"/>
</dbReference>
<evidence type="ECO:0000256" key="1">
    <source>
        <dbReference type="ARBA" id="ARBA00004365"/>
    </source>
</evidence>
<dbReference type="GO" id="GO:0005198">
    <property type="term" value="F:structural molecule activity"/>
    <property type="evidence" value="ECO:0007669"/>
    <property type="project" value="UniProtKB-UniRule"/>
</dbReference>
<evidence type="ECO:0000259" key="9">
    <source>
        <dbReference type="Pfam" id="PF00460"/>
    </source>
</evidence>
<evidence type="ECO:0000256" key="2">
    <source>
        <dbReference type="ARBA" id="ARBA00004613"/>
    </source>
</evidence>
<evidence type="ECO:0000256" key="7">
    <source>
        <dbReference type="RuleBase" id="RU362065"/>
    </source>
</evidence>
<dbReference type="NCBIfam" id="TIGR02492">
    <property type="entry name" value="flgK_ends"/>
    <property type="match status" value="1"/>
</dbReference>
<comment type="similarity">
    <text evidence="3 7">Belongs to the flagella basal body rod proteins family.</text>
</comment>
<dbReference type="EMBL" id="AP018449">
    <property type="protein sequence ID" value="BBB90405.1"/>
    <property type="molecule type" value="Genomic_DNA"/>
</dbReference>
<dbReference type="OrthoDB" id="9802553at2"/>
<dbReference type="Pfam" id="PF06429">
    <property type="entry name" value="Flg_bbr_C"/>
    <property type="match status" value="1"/>
</dbReference>
<dbReference type="GO" id="GO:0009424">
    <property type="term" value="C:bacterial-type flagellum hook"/>
    <property type="evidence" value="ECO:0007669"/>
    <property type="project" value="UniProtKB-UniRule"/>
</dbReference>
<dbReference type="PANTHER" id="PTHR30033">
    <property type="entry name" value="FLAGELLAR HOOK-ASSOCIATED PROTEIN 1"/>
    <property type="match status" value="1"/>
</dbReference>
<sequence>MSSTFGNYKIAYSGMRVNQAALSVVSNNLSNVNTTGYSRQRISSVEENTVLTGGQSLGMGSNVQEIARARDELLDQTYRRQNAKTGYWSVKSGDLEYMQKILTEYEADDGTSTDGLQQMLENFFDSWSELATDSSSLSSRQVVTDSAVSLIDTLTQIDGQLQQLQQDACDRVQEAVDTLNDLAQQVADLNSQIKAAELGGGEASYLRDQRDSLLDQMSTYANINVQEHSNGVLQVTIGGVNLVNGDRTKELAVTGDGSTTDPLKVQWSGLNQAADITSGTVAAYLEEAQQTDLAAIDNATDIPYAFSTGTLSDINTMRQALNDLICTLAVAINSLHSSGTDLNGNAGEDFFTAVDSSQPLSISNIQVNPALLAEPAKVVAAAGADSGDNTIANQIYELTGDDLFKFNGAAVDVNTFYESFIGWLGTAGDDANSSYDTQTTLVDQVDSQRQTISAVSMDEEMSNMIMYQNAYNASARVLSTIDSLIGDLMDDLGG</sequence>
<keyword evidence="13" id="KW-1185">Reference proteome</keyword>
<dbReference type="RefSeq" id="WP_126307094.1">
    <property type="nucleotide sequence ID" value="NZ_AP018449.1"/>
</dbReference>
<protein>
    <recommendedName>
        <fullName evidence="4 7">Flagellar hook-associated protein 1</fullName>
        <shortName evidence="7">HAP1</shortName>
    </recommendedName>
</protein>
<feature type="domain" description="Flagellar basal body rod protein N-terminal" evidence="9">
    <location>
        <begin position="11"/>
        <end position="37"/>
    </location>
</feature>
<dbReference type="Pfam" id="PF00460">
    <property type="entry name" value="Flg_bb_rod"/>
    <property type="match status" value="1"/>
</dbReference>
<evidence type="ECO:0000259" key="10">
    <source>
        <dbReference type="Pfam" id="PF06429"/>
    </source>
</evidence>